<evidence type="ECO:0000259" key="5">
    <source>
        <dbReference type="PROSITE" id="PS50968"/>
    </source>
</evidence>
<comment type="caution">
    <text evidence="6">The sequence shown here is derived from an EMBL/GenBank/DDBJ whole genome shotgun (WGS) entry which is preliminary data.</text>
</comment>
<protein>
    <recommendedName>
        <fullName evidence="4">Glycine cleavage system H protein</fullName>
    </recommendedName>
</protein>
<dbReference type="CDD" id="cd06848">
    <property type="entry name" value="GCS_H"/>
    <property type="match status" value="1"/>
</dbReference>
<dbReference type="PROSITE" id="PS00189">
    <property type="entry name" value="LIPOYL"/>
    <property type="match status" value="1"/>
</dbReference>
<sequence>MAAVLAGRFCRVLPQALSWYSRRAVLCNPSFESKRFIHIARQLLAERKYSKEHEWITMDGDIGTIGITDYAQNQLGDVVYVDLPEEGQTFNEGDSFGAVESVKAVSEVYSPLTGEVTKINSKLKENPELVNESPYEKGWLIKLKVSSEPSEPLMSEEEYEKYVKECEEE</sequence>
<keyword evidence="4" id="KW-0496">Mitochondrion</keyword>
<evidence type="ECO:0000313" key="7">
    <source>
        <dbReference type="Proteomes" id="UP001159405"/>
    </source>
</evidence>
<gene>
    <name evidence="6" type="ORF">PLOB_00004340</name>
</gene>
<dbReference type="InterPro" id="IPR000089">
    <property type="entry name" value="Biotin_lipoyl"/>
</dbReference>
<proteinExistence type="inferred from homology"/>
<dbReference type="EMBL" id="CALNXK010000119">
    <property type="protein sequence ID" value="CAH3161164.1"/>
    <property type="molecule type" value="Genomic_DNA"/>
</dbReference>
<keyword evidence="3 4" id="KW-0809">Transit peptide</keyword>
<comment type="subunit">
    <text evidence="4">The glycine cleavage system is composed of four proteins: P, T, L and H.</text>
</comment>
<dbReference type="Pfam" id="PF01597">
    <property type="entry name" value="GCV_H"/>
    <property type="match status" value="1"/>
</dbReference>
<evidence type="ECO:0000256" key="3">
    <source>
        <dbReference type="ARBA" id="ARBA00022946"/>
    </source>
</evidence>
<keyword evidence="7" id="KW-1185">Reference proteome</keyword>
<evidence type="ECO:0000256" key="2">
    <source>
        <dbReference type="ARBA" id="ARBA00022823"/>
    </source>
</evidence>
<dbReference type="Proteomes" id="UP001159405">
    <property type="component" value="Unassembled WGS sequence"/>
</dbReference>
<comment type="subcellular location">
    <subcellularLocation>
        <location evidence="4">Mitochondrion</location>
    </subcellularLocation>
</comment>
<dbReference type="NCBIfam" id="TIGR00527">
    <property type="entry name" value="gcvH"/>
    <property type="match status" value="1"/>
</dbReference>
<dbReference type="HAMAP" id="MF_00272">
    <property type="entry name" value="GcvH"/>
    <property type="match status" value="1"/>
</dbReference>
<reference evidence="6 7" key="1">
    <citation type="submission" date="2022-05" db="EMBL/GenBank/DDBJ databases">
        <authorList>
            <consortium name="Genoscope - CEA"/>
            <person name="William W."/>
        </authorList>
    </citation>
    <scope>NUCLEOTIDE SEQUENCE [LARGE SCALE GENOMIC DNA]</scope>
</reference>
<comment type="cofactor">
    <cofactor evidence="4">
        <name>(R)-lipoate</name>
        <dbReference type="ChEBI" id="CHEBI:83088"/>
    </cofactor>
    <text evidence="4">Binds 1 lipoyl cofactor covalently.</text>
</comment>
<name>A0ABN8QBD1_9CNID</name>
<dbReference type="NCBIfam" id="NF002270">
    <property type="entry name" value="PRK01202.1"/>
    <property type="match status" value="1"/>
</dbReference>
<dbReference type="PROSITE" id="PS50968">
    <property type="entry name" value="BIOTINYL_LIPOYL"/>
    <property type="match status" value="1"/>
</dbReference>
<dbReference type="InterPro" id="IPR002930">
    <property type="entry name" value="GCV_H"/>
</dbReference>
<dbReference type="InterPro" id="IPR003016">
    <property type="entry name" value="2-oxoA_DH_lipoyl-BS"/>
</dbReference>
<dbReference type="SUPFAM" id="SSF51230">
    <property type="entry name" value="Single hybrid motif"/>
    <property type="match status" value="1"/>
</dbReference>
<keyword evidence="2 4" id="KW-0450">Lipoyl</keyword>
<accession>A0ABN8QBD1</accession>
<dbReference type="InterPro" id="IPR011053">
    <property type="entry name" value="Single_hybrid_motif"/>
</dbReference>
<dbReference type="Gene3D" id="2.40.50.100">
    <property type="match status" value="1"/>
</dbReference>
<dbReference type="PANTHER" id="PTHR11715">
    <property type="entry name" value="GLYCINE CLEAVAGE SYSTEM H PROTEIN"/>
    <property type="match status" value="1"/>
</dbReference>
<evidence type="ECO:0000313" key="6">
    <source>
        <dbReference type="EMBL" id="CAH3161164.1"/>
    </source>
</evidence>
<dbReference type="InterPro" id="IPR017453">
    <property type="entry name" value="GCV_H_sub"/>
</dbReference>
<organism evidence="6 7">
    <name type="scientific">Porites lobata</name>
    <dbReference type="NCBI Taxonomy" id="104759"/>
    <lineage>
        <taxon>Eukaryota</taxon>
        <taxon>Metazoa</taxon>
        <taxon>Cnidaria</taxon>
        <taxon>Anthozoa</taxon>
        <taxon>Hexacorallia</taxon>
        <taxon>Scleractinia</taxon>
        <taxon>Fungiina</taxon>
        <taxon>Poritidae</taxon>
        <taxon>Porites</taxon>
    </lineage>
</organism>
<evidence type="ECO:0000256" key="1">
    <source>
        <dbReference type="ARBA" id="ARBA00009249"/>
    </source>
</evidence>
<evidence type="ECO:0000256" key="4">
    <source>
        <dbReference type="RuleBase" id="RU364055"/>
    </source>
</evidence>
<comment type="similarity">
    <text evidence="1 4">Belongs to the GcvH family.</text>
</comment>
<dbReference type="InterPro" id="IPR033753">
    <property type="entry name" value="GCV_H/Fam206"/>
</dbReference>
<comment type="function">
    <text evidence="4">The H protein shuttles the methylamine group of glycine from the P protein to the T protein.</text>
</comment>
<feature type="domain" description="Lipoyl-binding" evidence="5">
    <location>
        <begin position="62"/>
        <end position="144"/>
    </location>
</feature>
<dbReference type="PANTHER" id="PTHR11715:SF3">
    <property type="entry name" value="GLYCINE CLEAVAGE SYSTEM H PROTEIN-RELATED"/>
    <property type="match status" value="1"/>
</dbReference>